<feature type="chain" id="PRO_5003598231" description="TPM domain-containing protein" evidence="2">
    <location>
        <begin position="21"/>
        <end position="235"/>
    </location>
</feature>
<accession>H5SNJ9</accession>
<gene>
    <name evidence="4" type="ORF">HGMM_F52D02C14</name>
</gene>
<dbReference type="InterPro" id="IPR007621">
    <property type="entry name" value="TPM_dom"/>
</dbReference>
<dbReference type="Gene3D" id="3.10.310.50">
    <property type="match status" value="1"/>
</dbReference>
<dbReference type="EMBL" id="AP011783">
    <property type="protein sequence ID" value="BAL57735.1"/>
    <property type="molecule type" value="Genomic_DNA"/>
</dbReference>
<evidence type="ECO:0000259" key="3">
    <source>
        <dbReference type="Pfam" id="PF04536"/>
    </source>
</evidence>
<keyword evidence="1" id="KW-1133">Transmembrane helix</keyword>
<protein>
    <recommendedName>
        <fullName evidence="3">TPM domain-containing protein</fullName>
    </recommendedName>
</protein>
<name>H5SNJ9_9BACT</name>
<keyword evidence="2" id="KW-0732">Signal</keyword>
<feature type="domain" description="TPM" evidence="3">
    <location>
        <begin position="35"/>
        <end position="156"/>
    </location>
</feature>
<reference evidence="4" key="1">
    <citation type="journal article" date="2005" name="Environ. Microbiol.">
        <title>Genetic and functional properties of uncultivated thermophilic crenarchaeotes from a subsurface gold mine as revealed by analysis of genome fragments.</title>
        <authorList>
            <person name="Nunoura T."/>
            <person name="Hirayama H."/>
            <person name="Takami H."/>
            <person name="Oida H."/>
            <person name="Nishi S."/>
            <person name="Shimamura S."/>
            <person name="Suzuki Y."/>
            <person name="Inagaki F."/>
            <person name="Takai K."/>
            <person name="Nealson K.H."/>
            <person name="Horikoshi K."/>
        </authorList>
    </citation>
    <scope>NUCLEOTIDE SEQUENCE</scope>
</reference>
<feature type="signal peptide" evidence="2">
    <location>
        <begin position="1"/>
        <end position="20"/>
    </location>
</feature>
<evidence type="ECO:0000256" key="2">
    <source>
        <dbReference type="SAM" id="SignalP"/>
    </source>
</evidence>
<dbReference type="AlphaFoldDB" id="H5SNJ9"/>
<keyword evidence="1" id="KW-0812">Transmembrane</keyword>
<feature type="transmembrane region" description="Helical" evidence="1">
    <location>
        <begin position="175"/>
        <end position="199"/>
    </location>
</feature>
<proteinExistence type="predicted"/>
<reference evidence="4" key="2">
    <citation type="journal article" date="2012" name="PLoS ONE">
        <title>A Deeply Branching Thermophilic Bacterium with an Ancient Acetyl-CoA Pathway Dominates a Subsurface Ecosystem.</title>
        <authorList>
            <person name="Takami H."/>
            <person name="Noguchi H."/>
            <person name="Takaki Y."/>
            <person name="Uchiyama I."/>
            <person name="Toyoda A."/>
            <person name="Nishi S."/>
            <person name="Chee G.-J."/>
            <person name="Arai W."/>
            <person name="Nunoura T."/>
            <person name="Itoh T."/>
            <person name="Hattori M."/>
            <person name="Takai K."/>
        </authorList>
    </citation>
    <scope>NUCLEOTIDE SEQUENCE</scope>
</reference>
<organism evidence="4">
    <name type="scientific">uncultured Acetothermia bacterium</name>
    <dbReference type="NCBI Taxonomy" id="236499"/>
    <lineage>
        <taxon>Bacteria</taxon>
        <taxon>Candidatus Bipolaricaulota</taxon>
        <taxon>environmental samples</taxon>
    </lineage>
</organism>
<evidence type="ECO:0000256" key="1">
    <source>
        <dbReference type="SAM" id="Phobius"/>
    </source>
</evidence>
<keyword evidence="1" id="KW-0472">Membrane</keyword>
<sequence>MRAVTVMVAVLWVGAAVVCAQEDEGIVLPRQMGAINDYAAVIGGARADLESQIETIKQSFNVQLVILATIYDPFDNAATYAQQIWESWKLGKRTALLLFVKEQTKRQWEFELRLGEEIRELFRPDYVERMEQGLQHQLERQRIKTAIEESVKALRAMLEGSYGQPPPSAPTGVSLSWVVIVVGGLIGLGGIALGMRAFFRNRCPRCGARLRQYRAIGRRSVQYRSCPYCGYARLR</sequence>
<dbReference type="Pfam" id="PF04536">
    <property type="entry name" value="TPM_phosphatase"/>
    <property type="match status" value="1"/>
</dbReference>
<evidence type="ECO:0000313" key="4">
    <source>
        <dbReference type="EMBL" id="BAL57735.1"/>
    </source>
</evidence>